<protein>
    <submittedName>
        <fullName evidence="1">Uncharacterized protein</fullName>
    </submittedName>
</protein>
<dbReference type="EMBL" id="JAINDJ010000002">
    <property type="protein sequence ID" value="KAG9456532.1"/>
    <property type="molecule type" value="Genomic_DNA"/>
</dbReference>
<evidence type="ECO:0000313" key="2">
    <source>
        <dbReference type="Proteomes" id="UP000825729"/>
    </source>
</evidence>
<reference evidence="1 2" key="1">
    <citation type="submission" date="2021-07" db="EMBL/GenBank/DDBJ databases">
        <title>The Aristolochia fimbriata genome: insights into angiosperm evolution, floral development and chemical biosynthesis.</title>
        <authorList>
            <person name="Jiao Y."/>
        </authorList>
    </citation>
    <scope>NUCLEOTIDE SEQUENCE [LARGE SCALE GENOMIC DNA]</scope>
    <source>
        <strain evidence="1">IBCAS-2021</strain>
        <tissue evidence="1">Leaf</tissue>
    </source>
</reference>
<accession>A0AAV7F5X0</accession>
<name>A0AAV7F5X0_ARIFI</name>
<organism evidence="1 2">
    <name type="scientific">Aristolochia fimbriata</name>
    <name type="common">White veined hardy Dutchman's pipe vine</name>
    <dbReference type="NCBI Taxonomy" id="158543"/>
    <lineage>
        <taxon>Eukaryota</taxon>
        <taxon>Viridiplantae</taxon>
        <taxon>Streptophyta</taxon>
        <taxon>Embryophyta</taxon>
        <taxon>Tracheophyta</taxon>
        <taxon>Spermatophyta</taxon>
        <taxon>Magnoliopsida</taxon>
        <taxon>Magnoliidae</taxon>
        <taxon>Piperales</taxon>
        <taxon>Aristolochiaceae</taxon>
        <taxon>Aristolochia</taxon>
    </lineage>
</organism>
<proteinExistence type="predicted"/>
<evidence type="ECO:0000313" key="1">
    <source>
        <dbReference type="EMBL" id="KAG9456532.1"/>
    </source>
</evidence>
<dbReference type="AlphaFoldDB" id="A0AAV7F5X0"/>
<keyword evidence="2" id="KW-1185">Reference proteome</keyword>
<gene>
    <name evidence="1" type="ORF">H6P81_001040</name>
</gene>
<sequence>MIGYNFPAAQILTEIASSSSSLPLHNIEAGFGYNSLDSQKLFQDPPPFPSLPEVLVNNFSVSSSSSREASISSLPVEENYIAWSGNGGSEFDNILMDFSCGSSHYDLLMSTTGYGFPEKADHEAAPLNPVNFGNYPTLVAAADNKAQGVYQYCHIR</sequence>
<comment type="caution">
    <text evidence="1">The sequence shown here is derived from an EMBL/GenBank/DDBJ whole genome shotgun (WGS) entry which is preliminary data.</text>
</comment>
<dbReference type="Proteomes" id="UP000825729">
    <property type="component" value="Unassembled WGS sequence"/>
</dbReference>